<protein>
    <submittedName>
        <fullName evidence="1">30280_t:CDS:1</fullName>
    </submittedName>
</protein>
<name>A0ABN7WFS6_GIGMA</name>
<dbReference type="Proteomes" id="UP000789901">
    <property type="component" value="Unassembled WGS sequence"/>
</dbReference>
<dbReference type="EMBL" id="CAJVQB010042487">
    <property type="protein sequence ID" value="CAG8830447.1"/>
    <property type="molecule type" value="Genomic_DNA"/>
</dbReference>
<sequence>IVDNMNDTTTQLIGMSPNEATKLERVYSKLSIKYNRPIGIDEPRLSKGTTIRFLLASGEWENDSFK</sequence>
<feature type="non-terminal residue" evidence="1">
    <location>
        <position position="1"/>
    </location>
</feature>
<evidence type="ECO:0000313" key="2">
    <source>
        <dbReference type="Proteomes" id="UP000789901"/>
    </source>
</evidence>
<evidence type="ECO:0000313" key="1">
    <source>
        <dbReference type="EMBL" id="CAG8830447.1"/>
    </source>
</evidence>
<gene>
    <name evidence="1" type="ORF">GMARGA_LOCUS30321</name>
</gene>
<organism evidence="1 2">
    <name type="scientific">Gigaspora margarita</name>
    <dbReference type="NCBI Taxonomy" id="4874"/>
    <lineage>
        <taxon>Eukaryota</taxon>
        <taxon>Fungi</taxon>
        <taxon>Fungi incertae sedis</taxon>
        <taxon>Mucoromycota</taxon>
        <taxon>Glomeromycotina</taxon>
        <taxon>Glomeromycetes</taxon>
        <taxon>Diversisporales</taxon>
        <taxon>Gigasporaceae</taxon>
        <taxon>Gigaspora</taxon>
    </lineage>
</organism>
<keyword evidence="2" id="KW-1185">Reference proteome</keyword>
<proteinExistence type="predicted"/>
<comment type="caution">
    <text evidence="1">The sequence shown here is derived from an EMBL/GenBank/DDBJ whole genome shotgun (WGS) entry which is preliminary data.</text>
</comment>
<reference evidence="1 2" key="1">
    <citation type="submission" date="2021-06" db="EMBL/GenBank/DDBJ databases">
        <authorList>
            <person name="Kallberg Y."/>
            <person name="Tangrot J."/>
            <person name="Rosling A."/>
        </authorList>
    </citation>
    <scope>NUCLEOTIDE SEQUENCE [LARGE SCALE GENOMIC DNA]</scope>
    <source>
        <strain evidence="1 2">120-4 pot B 10/14</strain>
    </source>
</reference>
<accession>A0ABN7WFS6</accession>